<feature type="compositionally biased region" description="Basic and acidic residues" evidence="1">
    <location>
        <begin position="265"/>
        <end position="274"/>
    </location>
</feature>
<dbReference type="AlphaFoldDB" id="A0A6G4TZL9"/>
<dbReference type="Proteomes" id="UP000481583">
    <property type="component" value="Unassembled WGS sequence"/>
</dbReference>
<dbReference type="Pfam" id="PF05552">
    <property type="entry name" value="MS_channel_1st_1"/>
    <property type="match status" value="2"/>
</dbReference>
<keyword evidence="2" id="KW-1133">Transmembrane helix</keyword>
<comment type="caution">
    <text evidence="3">The sequence shown here is derived from an EMBL/GenBank/DDBJ whole genome shotgun (WGS) entry which is preliminary data.</text>
</comment>
<accession>A0A6G4TZL9</accession>
<feature type="transmembrane region" description="Helical" evidence="2">
    <location>
        <begin position="156"/>
        <end position="174"/>
    </location>
</feature>
<keyword evidence="4" id="KW-1185">Reference proteome</keyword>
<feature type="transmembrane region" description="Helical" evidence="2">
    <location>
        <begin position="86"/>
        <end position="103"/>
    </location>
</feature>
<dbReference type="InterPro" id="IPR008910">
    <property type="entry name" value="MSC_TM_helix"/>
</dbReference>
<feature type="transmembrane region" description="Helical" evidence="2">
    <location>
        <begin position="115"/>
        <end position="136"/>
    </location>
</feature>
<dbReference type="EMBL" id="JAAKZV010000063">
    <property type="protein sequence ID" value="NGN65459.1"/>
    <property type="molecule type" value="Genomic_DNA"/>
</dbReference>
<reference evidence="3 4" key="1">
    <citation type="submission" date="2020-02" db="EMBL/GenBank/DDBJ databases">
        <title>Whole-genome analyses of novel actinobacteria.</title>
        <authorList>
            <person name="Sahin N."/>
        </authorList>
    </citation>
    <scope>NUCLEOTIDE SEQUENCE [LARGE SCALE GENOMIC DNA]</scope>
    <source>
        <strain evidence="3 4">A7024</strain>
    </source>
</reference>
<evidence type="ECO:0000313" key="3">
    <source>
        <dbReference type="EMBL" id="NGN65459.1"/>
    </source>
</evidence>
<feature type="transmembrane region" description="Helical" evidence="2">
    <location>
        <begin position="186"/>
        <end position="207"/>
    </location>
</feature>
<organism evidence="3 4">
    <name type="scientific">Streptomyces coryli</name>
    <dbReference type="NCBI Taxonomy" id="1128680"/>
    <lineage>
        <taxon>Bacteria</taxon>
        <taxon>Bacillati</taxon>
        <taxon>Actinomycetota</taxon>
        <taxon>Actinomycetes</taxon>
        <taxon>Kitasatosporales</taxon>
        <taxon>Streptomycetaceae</taxon>
        <taxon>Streptomyces</taxon>
    </lineage>
</organism>
<name>A0A6G4TZL9_9ACTN</name>
<protein>
    <submittedName>
        <fullName evidence="3">Uncharacterized protein</fullName>
    </submittedName>
</protein>
<dbReference type="RefSeq" id="WP_165237907.1">
    <property type="nucleotide sequence ID" value="NZ_JAAKZV010000063.1"/>
</dbReference>
<gene>
    <name evidence="3" type="ORF">G5C51_16340</name>
</gene>
<keyword evidence="2" id="KW-0812">Transmembrane</keyword>
<proteinExistence type="predicted"/>
<feature type="transmembrane region" description="Helical" evidence="2">
    <location>
        <begin position="20"/>
        <end position="43"/>
    </location>
</feature>
<dbReference type="Gene3D" id="1.10.287.1260">
    <property type="match status" value="1"/>
</dbReference>
<evidence type="ECO:0000256" key="1">
    <source>
        <dbReference type="SAM" id="MobiDB-lite"/>
    </source>
</evidence>
<evidence type="ECO:0000313" key="4">
    <source>
        <dbReference type="Proteomes" id="UP000481583"/>
    </source>
</evidence>
<keyword evidence="2" id="KW-0472">Membrane</keyword>
<sequence length="274" mass="28677">MTQYLALSVDFGRGFTDAMAGVISFVPKLLGFLVVLAIGWVVAKVIARAAEAVLHHTGFSRMAERSGVGKWLEGSKYDATGLVSKIIYYAVLLIALQMALGVFGPNPVSDLLRSIVAWLPRAVVAVLLVVVTMAIAKRVREILENTLAGASYGKTVATVAWAFIVSLGVIAALGQAQIATSITGPLLTAVLATAAGIAIVGVGGGLIHPMRDRWHRWLETAERETSKISGDSGATGPSAYQAGRTDAAAGQPAGEYETGTTSTRRLGEDGDTLR</sequence>
<evidence type="ECO:0000256" key="2">
    <source>
        <dbReference type="SAM" id="Phobius"/>
    </source>
</evidence>
<feature type="region of interest" description="Disordered" evidence="1">
    <location>
        <begin position="222"/>
        <end position="274"/>
    </location>
</feature>